<dbReference type="InterPro" id="IPR009057">
    <property type="entry name" value="Homeodomain-like_sf"/>
</dbReference>
<dbReference type="InterPro" id="IPR050109">
    <property type="entry name" value="HTH-type_TetR-like_transc_reg"/>
</dbReference>
<dbReference type="PRINTS" id="PR00455">
    <property type="entry name" value="HTHTETR"/>
</dbReference>
<evidence type="ECO:0000256" key="5">
    <source>
        <dbReference type="SAM" id="MobiDB-lite"/>
    </source>
</evidence>
<dbReference type="Gene3D" id="1.10.357.10">
    <property type="entry name" value="Tetracycline Repressor, domain 2"/>
    <property type="match status" value="1"/>
</dbReference>
<evidence type="ECO:0000256" key="3">
    <source>
        <dbReference type="ARBA" id="ARBA00023163"/>
    </source>
</evidence>
<dbReference type="SUPFAM" id="SSF46689">
    <property type="entry name" value="Homeodomain-like"/>
    <property type="match status" value="1"/>
</dbReference>
<dbReference type="InterPro" id="IPR041586">
    <property type="entry name" value="PsrA_TetR_C"/>
</dbReference>
<keyword evidence="8" id="KW-1185">Reference proteome</keyword>
<evidence type="ECO:0000256" key="2">
    <source>
        <dbReference type="ARBA" id="ARBA00023125"/>
    </source>
</evidence>
<dbReference type="Pfam" id="PF00440">
    <property type="entry name" value="TetR_N"/>
    <property type="match status" value="1"/>
</dbReference>
<name>A0A840FBE3_9SPHN</name>
<proteinExistence type="predicted"/>
<keyword evidence="3" id="KW-0804">Transcription</keyword>
<feature type="domain" description="HTH tetR-type" evidence="6">
    <location>
        <begin position="37"/>
        <end position="97"/>
    </location>
</feature>
<gene>
    <name evidence="7" type="ORF">GGQ80_001868</name>
</gene>
<dbReference type="PANTHER" id="PTHR30055">
    <property type="entry name" value="HTH-TYPE TRANSCRIPTIONAL REGULATOR RUTR"/>
    <property type="match status" value="1"/>
</dbReference>
<evidence type="ECO:0000256" key="4">
    <source>
        <dbReference type="PROSITE-ProRule" id="PRU00335"/>
    </source>
</evidence>
<dbReference type="Pfam" id="PF17939">
    <property type="entry name" value="TetR_C_30"/>
    <property type="match status" value="1"/>
</dbReference>
<dbReference type="GO" id="GO:0000976">
    <property type="term" value="F:transcription cis-regulatory region binding"/>
    <property type="evidence" value="ECO:0007669"/>
    <property type="project" value="TreeGrafter"/>
</dbReference>
<dbReference type="InterPro" id="IPR001647">
    <property type="entry name" value="HTH_TetR"/>
</dbReference>
<dbReference type="GO" id="GO:0003700">
    <property type="term" value="F:DNA-binding transcription factor activity"/>
    <property type="evidence" value="ECO:0007669"/>
    <property type="project" value="TreeGrafter"/>
</dbReference>
<dbReference type="InterPro" id="IPR036271">
    <property type="entry name" value="Tet_transcr_reg_TetR-rel_C_sf"/>
</dbReference>
<evidence type="ECO:0000256" key="1">
    <source>
        <dbReference type="ARBA" id="ARBA00023015"/>
    </source>
</evidence>
<evidence type="ECO:0000313" key="7">
    <source>
        <dbReference type="EMBL" id="MBB4153962.1"/>
    </source>
</evidence>
<keyword evidence="1" id="KW-0805">Transcription regulation</keyword>
<dbReference type="InterPro" id="IPR023772">
    <property type="entry name" value="DNA-bd_HTH_TetR-type_CS"/>
</dbReference>
<dbReference type="Proteomes" id="UP000529795">
    <property type="component" value="Unassembled WGS sequence"/>
</dbReference>
<feature type="region of interest" description="Disordered" evidence="5">
    <location>
        <begin position="1"/>
        <end position="34"/>
    </location>
</feature>
<feature type="DNA-binding region" description="H-T-H motif" evidence="4">
    <location>
        <begin position="60"/>
        <end position="79"/>
    </location>
</feature>
<organism evidence="7 8">
    <name type="scientific">Sphingomonas jinjuensis</name>
    <dbReference type="NCBI Taxonomy" id="535907"/>
    <lineage>
        <taxon>Bacteria</taxon>
        <taxon>Pseudomonadati</taxon>
        <taxon>Pseudomonadota</taxon>
        <taxon>Alphaproteobacteria</taxon>
        <taxon>Sphingomonadales</taxon>
        <taxon>Sphingomonadaceae</taxon>
        <taxon>Sphingomonas</taxon>
    </lineage>
</organism>
<dbReference type="RefSeq" id="WP_343050979.1">
    <property type="nucleotide sequence ID" value="NZ_JACIEV010000004.1"/>
</dbReference>
<evidence type="ECO:0000259" key="6">
    <source>
        <dbReference type="PROSITE" id="PS50977"/>
    </source>
</evidence>
<comment type="caution">
    <text evidence="7">The sequence shown here is derived from an EMBL/GenBank/DDBJ whole genome shotgun (WGS) entry which is preliminary data.</text>
</comment>
<dbReference type="AlphaFoldDB" id="A0A840FBE3"/>
<protein>
    <submittedName>
        <fullName evidence="7">AcrR family transcriptional regulator</fullName>
    </submittedName>
</protein>
<dbReference type="PROSITE" id="PS50977">
    <property type="entry name" value="HTH_TETR_2"/>
    <property type="match status" value="1"/>
</dbReference>
<dbReference type="PANTHER" id="PTHR30055:SF234">
    <property type="entry name" value="HTH-TYPE TRANSCRIPTIONAL REGULATOR BETI"/>
    <property type="match status" value="1"/>
</dbReference>
<reference evidence="7 8" key="1">
    <citation type="submission" date="2020-08" db="EMBL/GenBank/DDBJ databases">
        <title>Genomic Encyclopedia of Type Strains, Phase IV (KMG-IV): sequencing the most valuable type-strain genomes for metagenomic binning, comparative biology and taxonomic classification.</title>
        <authorList>
            <person name="Goeker M."/>
        </authorList>
    </citation>
    <scope>NUCLEOTIDE SEQUENCE [LARGE SCALE GENOMIC DNA]</scope>
    <source>
        <strain evidence="7 8">YC6723</strain>
    </source>
</reference>
<sequence>MTALAPAAVTAGLQRSSMTDAPTRPTRRPNKKAEQRAETMEQIFDAAEALFAQRGLYGVTLKEVAQQVGVHQTLLHYYFKDKKELFDAVIARRAPVTIERRLATLDAYERDAAGKPTVEGALHAYLDADLDLYGSGDIGWRHFGRLGAQMSNTAEWGAELMDTHFDAVVLRLIAILKQALPDCPEEDLFWGYHFVTGALMLTLGRTGRIDKLSGGLCRSEDFAAVKERMARFMAAGFIATCAARKQPLGAPPPMI</sequence>
<accession>A0A840FBE3</accession>
<keyword evidence="2 4" id="KW-0238">DNA-binding</keyword>
<dbReference type="PROSITE" id="PS01081">
    <property type="entry name" value="HTH_TETR_1"/>
    <property type="match status" value="1"/>
</dbReference>
<evidence type="ECO:0000313" key="8">
    <source>
        <dbReference type="Proteomes" id="UP000529795"/>
    </source>
</evidence>
<dbReference type="EMBL" id="JACIEV010000004">
    <property type="protein sequence ID" value="MBB4153962.1"/>
    <property type="molecule type" value="Genomic_DNA"/>
</dbReference>
<dbReference type="SUPFAM" id="SSF48498">
    <property type="entry name" value="Tetracyclin repressor-like, C-terminal domain"/>
    <property type="match status" value="1"/>
</dbReference>